<comment type="caution">
    <text evidence="2">The sequence shown here is derived from an EMBL/GenBank/DDBJ whole genome shotgun (WGS) entry which is preliminary data.</text>
</comment>
<proteinExistence type="predicted"/>
<accession>A0ABQ9VMR8</accession>
<feature type="compositionally biased region" description="Basic and acidic residues" evidence="1">
    <location>
        <begin position="1"/>
        <end position="14"/>
    </location>
</feature>
<organism evidence="2 3">
    <name type="scientific">Saguinus oedipus</name>
    <name type="common">Cotton-top tamarin</name>
    <name type="synonym">Oedipomidas oedipus</name>
    <dbReference type="NCBI Taxonomy" id="9490"/>
    <lineage>
        <taxon>Eukaryota</taxon>
        <taxon>Metazoa</taxon>
        <taxon>Chordata</taxon>
        <taxon>Craniata</taxon>
        <taxon>Vertebrata</taxon>
        <taxon>Euteleostomi</taxon>
        <taxon>Mammalia</taxon>
        <taxon>Eutheria</taxon>
        <taxon>Euarchontoglires</taxon>
        <taxon>Primates</taxon>
        <taxon>Haplorrhini</taxon>
        <taxon>Platyrrhini</taxon>
        <taxon>Cebidae</taxon>
        <taxon>Callitrichinae</taxon>
        <taxon>Saguinus</taxon>
    </lineage>
</organism>
<feature type="region of interest" description="Disordered" evidence="1">
    <location>
        <begin position="1"/>
        <end position="168"/>
    </location>
</feature>
<evidence type="ECO:0000313" key="3">
    <source>
        <dbReference type="Proteomes" id="UP001266305"/>
    </source>
</evidence>
<reference evidence="2 3" key="1">
    <citation type="submission" date="2023-05" db="EMBL/GenBank/DDBJ databases">
        <title>B98-5 Cell Line De Novo Hybrid Assembly: An Optical Mapping Approach.</title>
        <authorList>
            <person name="Kananen K."/>
            <person name="Auerbach J.A."/>
            <person name="Kautto E."/>
            <person name="Blachly J.S."/>
        </authorList>
    </citation>
    <scope>NUCLEOTIDE SEQUENCE [LARGE SCALE GENOMIC DNA]</scope>
    <source>
        <strain evidence="2">B95-8</strain>
        <tissue evidence="2">Cell line</tissue>
    </source>
</reference>
<keyword evidence="3" id="KW-1185">Reference proteome</keyword>
<gene>
    <name evidence="2" type="ORF">P7K49_010436</name>
</gene>
<evidence type="ECO:0000256" key="1">
    <source>
        <dbReference type="SAM" id="MobiDB-lite"/>
    </source>
</evidence>
<feature type="compositionally biased region" description="Pro residues" evidence="1">
    <location>
        <begin position="107"/>
        <end position="120"/>
    </location>
</feature>
<dbReference type="Proteomes" id="UP001266305">
    <property type="component" value="Unassembled WGS sequence"/>
</dbReference>
<name>A0ABQ9VMR8_SAGOE</name>
<dbReference type="EMBL" id="JASSZA010000005">
    <property type="protein sequence ID" value="KAK2110690.1"/>
    <property type="molecule type" value="Genomic_DNA"/>
</dbReference>
<protein>
    <submittedName>
        <fullName evidence="2">Uncharacterized protein</fullName>
    </submittedName>
</protein>
<sequence>MAGREERQEEEARPGEPPPQEEREEAERFMAHSLPARLTHSAKDAPGLCPDPQAAMDPGEEPRVPASALQPPWGPGSPLNVGRPGQRAGTEPPAAAQPPGSLWPQHPQLPPRGPGPPPLNRTPGPRTLNRAPGKVPTNQKMHIPAPAKRQHQAVPRTAGVWHESSNFG</sequence>
<evidence type="ECO:0000313" key="2">
    <source>
        <dbReference type="EMBL" id="KAK2110690.1"/>
    </source>
</evidence>